<comment type="subcellular location">
    <subcellularLocation>
        <location evidence="1">Secreted</location>
    </subcellularLocation>
</comment>
<sequence>MSIQPANHPPYRPITSLPEKVPLNHSQEILRLLKAGPSALPRTKAPDRPRQQPTPTSQFKTTRQPDAKPAERGYPSRQSEAATAQAKPRPQTPDAGSVIADKVGKLLNRDSVIQMLREPFSMETRSRLSELRTLLSPANIRTMQNGPNAAGTIRQLNEFKTFLSQTNLEHLQDTAAAVEVPGLSKNEIRSRMNTGDPEADFRASQEVEQELRLEEVNIKQRKRDSAGTAKALSGLGQSLNALPQDTPTDETPSQAKPTPENNPPIQTTQTPQPRDNPPAQGNSQTFTFGNIGESILAAPSEVMNFAHGRDKLDVSGVRAQLGNKPLNLVENFSGASGEMQIHYLPGTHTSVVMIAGDPGKPPFVVKVFGEVTYSDLVT</sequence>
<dbReference type="Pfam" id="PF08548">
    <property type="entry name" value="Peptidase_M10_C"/>
    <property type="match status" value="1"/>
</dbReference>
<evidence type="ECO:0000256" key="2">
    <source>
        <dbReference type="ARBA" id="ARBA00022525"/>
    </source>
</evidence>
<dbReference type="InterPro" id="IPR011049">
    <property type="entry name" value="Serralysin-like_metalloprot_C"/>
</dbReference>
<evidence type="ECO:0000256" key="4">
    <source>
        <dbReference type="SAM" id="MobiDB-lite"/>
    </source>
</evidence>
<evidence type="ECO:0000256" key="1">
    <source>
        <dbReference type="ARBA" id="ARBA00004613"/>
    </source>
</evidence>
<reference evidence="6" key="1">
    <citation type="submission" date="2022-05" db="EMBL/GenBank/DDBJ databases">
        <title>Novel Pseudomonas spp. Isolated from a Rainbow Trout Aquaculture Facility.</title>
        <authorList>
            <person name="Testerman T."/>
            <person name="Graf J."/>
        </authorList>
    </citation>
    <scope>NUCLEOTIDE SEQUENCE</scope>
    <source>
        <strain evidence="6">ID1050</strain>
    </source>
</reference>
<feature type="region of interest" description="Disordered" evidence="4">
    <location>
        <begin position="187"/>
        <end position="206"/>
    </location>
</feature>
<name>A0ABT5NGT1_9PSED</name>
<feature type="compositionally biased region" description="Low complexity" evidence="4">
    <location>
        <begin position="257"/>
        <end position="273"/>
    </location>
</feature>
<dbReference type="Proteomes" id="UP001148189">
    <property type="component" value="Unassembled WGS sequence"/>
</dbReference>
<feature type="compositionally biased region" description="Polar residues" evidence="4">
    <location>
        <begin position="235"/>
        <end position="256"/>
    </location>
</feature>
<keyword evidence="7" id="KW-1185">Reference proteome</keyword>
<dbReference type="InterPro" id="IPR013858">
    <property type="entry name" value="Peptidase_M10B_C"/>
</dbReference>
<proteinExistence type="predicted"/>
<protein>
    <submittedName>
        <fullName evidence="6">M10 family metallopeptidase C-terminal domain-containing protein</fullName>
    </submittedName>
</protein>
<dbReference type="RefSeq" id="WP_273865660.1">
    <property type="nucleotide sequence ID" value="NZ_JAMDHD010000029.1"/>
</dbReference>
<feature type="region of interest" description="Disordered" evidence="4">
    <location>
        <begin position="1"/>
        <end position="97"/>
    </location>
</feature>
<keyword evidence="2" id="KW-0964">Secreted</keyword>
<gene>
    <name evidence="6" type="ORF">M5G21_18805</name>
</gene>
<organism evidence="6 7">
    <name type="scientific">Pseudomonas shahriarae</name>
    <dbReference type="NCBI Taxonomy" id="2745512"/>
    <lineage>
        <taxon>Bacteria</taxon>
        <taxon>Pseudomonadati</taxon>
        <taxon>Pseudomonadota</taxon>
        <taxon>Gammaproteobacteria</taxon>
        <taxon>Pseudomonadales</taxon>
        <taxon>Pseudomonadaceae</taxon>
        <taxon>Pseudomonas</taxon>
    </lineage>
</organism>
<evidence type="ECO:0000313" key="7">
    <source>
        <dbReference type="Proteomes" id="UP001148189"/>
    </source>
</evidence>
<accession>A0ABT5NGT1</accession>
<feature type="compositionally biased region" description="Polar residues" evidence="4">
    <location>
        <begin position="51"/>
        <end position="62"/>
    </location>
</feature>
<evidence type="ECO:0000256" key="3">
    <source>
        <dbReference type="ARBA" id="ARBA00022737"/>
    </source>
</evidence>
<dbReference type="Gene3D" id="2.150.10.10">
    <property type="entry name" value="Serralysin-like metalloprotease, C-terminal"/>
    <property type="match status" value="1"/>
</dbReference>
<keyword evidence="3" id="KW-0677">Repeat</keyword>
<feature type="region of interest" description="Disordered" evidence="4">
    <location>
        <begin position="234"/>
        <end position="287"/>
    </location>
</feature>
<feature type="domain" description="Peptidase M10 serralysin C-terminal" evidence="5">
    <location>
        <begin position="283"/>
        <end position="377"/>
    </location>
</feature>
<evidence type="ECO:0000313" key="6">
    <source>
        <dbReference type="EMBL" id="MDD0987012.1"/>
    </source>
</evidence>
<dbReference type="EMBL" id="JAMDHD010000029">
    <property type="protein sequence ID" value="MDD0987012.1"/>
    <property type="molecule type" value="Genomic_DNA"/>
</dbReference>
<comment type="caution">
    <text evidence="6">The sequence shown here is derived from an EMBL/GenBank/DDBJ whole genome shotgun (WGS) entry which is preliminary data.</text>
</comment>
<evidence type="ECO:0000259" key="5">
    <source>
        <dbReference type="Pfam" id="PF08548"/>
    </source>
</evidence>